<keyword evidence="2" id="KW-1133">Transmembrane helix</keyword>
<keyword evidence="2" id="KW-0812">Transmembrane</keyword>
<name>A0A1B6MAY5_9HEMI</name>
<accession>A0A1B6MAY5</accession>
<evidence type="ECO:0000256" key="1">
    <source>
        <dbReference type="SAM" id="MobiDB-lite"/>
    </source>
</evidence>
<reference evidence="3" key="1">
    <citation type="submission" date="2015-11" db="EMBL/GenBank/DDBJ databases">
        <title>De novo transcriptome assembly of four potential Pierce s Disease insect vectors from Arizona vineyards.</title>
        <authorList>
            <person name="Tassone E.E."/>
        </authorList>
    </citation>
    <scope>NUCLEOTIDE SEQUENCE</scope>
</reference>
<sequence>MSDLEGGLQRTSRSIAVNVKKIPRALKILSQSRDTSVVRTSPEHPTTDPPPPASTPSTTSTNDVSLLRLLLRDLVRQRRFETDEAEQLYRCYVWQANITHLTHLLCLLIATCLALGPVLALIRVLSPNEHPGQRKENPMITLLILGVVLFSEAVYTCSLCVLYRRDMQ</sequence>
<feature type="transmembrane region" description="Helical" evidence="2">
    <location>
        <begin position="104"/>
        <end position="126"/>
    </location>
</feature>
<keyword evidence="2" id="KW-0472">Membrane</keyword>
<dbReference type="AlphaFoldDB" id="A0A1B6MAY5"/>
<proteinExistence type="predicted"/>
<dbReference type="EMBL" id="GEBQ01006894">
    <property type="protein sequence ID" value="JAT33083.1"/>
    <property type="molecule type" value="Transcribed_RNA"/>
</dbReference>
<protein>
    <submittedName>
        <fullName evidence="3">Uncharacterized protein</fullName>
    </submittedName>
</protein>
<feature type="non-terminal residue" evidence="3">
    <location>
        <position position="168"/>
    </location>
</feature>
<feature type="region of interest" description="Disordered" evidence="1">
    <location>
        <begin position="31"/>
        <end position="61"/>
    </location>
</feature>
<evidence type="ECO:0000256" key="2">
    <source>
        <dbReference type="SAM" id="Phobius"/>
    </source>
</evidence>
<organism evidence="3">
    <name type="scientific">Graphocephala atropunctata</name>
    <dbReference type="NCBI Taxonomy" id="36148"/>
    <lineage>
        <taxon>Eukaryota</taxon>
        <taxon>Metazoa</taxon>
        <taxon>Ecdysozoa</taxon>
        <taxon>Arthropoda</taxon>
        <taxon>Hexapoda</taxon>
        <taxon>Insecta</taxon>
        <taxon>Pterygota</taxon>
        <taxon>Neoptera</taxon>
        <taxon>Paraneoptera</taxon>
        <taxon>Hemiptera</taxon>
        <taxon>Auchenorrhyncha</taxon>
        <taxon>Membracoidea</taxon>
        <taxon>Cicadellidae</taxon>
        <taxon>Cicadellinae</taxon>
        <taxon>Cicadellini</taxon>
        <taxon>Graphocephala</taxon>
    </lineage>
</organism>
<feature type="transmembrane region" description="Helical" evidence="2">
    <location>
        <begin position="138"/>
        <end position="163"/>
    </location>
</feature>
<gene>
    <name evidence="3" type="ORF">g.4362</name>
</gene>
<evidence type="ECO:0000313" key="3">
    <source>
        <dbReference type="EMBL" id="JAT33083.1"/>
    </source>
</evidence>